<feature type="transmembrane region" description="Helical" evidence="2">
    <location>
        <begin position="198"/>
        <end position="224"/>
    </location>
</feature>
<comment type="caution">
    <text evidence="3">The sequence shown here is derived from an EMBL/GenBank/DDBJ whole genome shotgun (WGS) entry which is preliminary data.</text>
</comment>
<dbReference type="PANTHER" id="PTHR16861">
    <property type="entry name" value="GLYCOPROTEIN 38"/>
    <property type="match status" value="1"/>
</dbReference>
<dbReference type="AlphaFoldDB" id="A0AA39WLD4"/>
<dbReference type="PANTHER" id="PTHR16861:SF4">
    <property type="entry name" value="SH3 DOMAIN PROTEIN (AFU_ORTHOLOGUE AFUA_1G13610)"/>
    <property type="match status" value="1"/>
</dbReference>
<accession>A0AA39WLD4</accession>
<keyword evidence="4" id="KW-1185">Reference proteome</keyword>
<keyword evidence="2" id="KW-0812">Transmembrane</keyword>
<evidence type="ECO:0000313" key="3">
    <source>
        <dbReference type="EMBL" id="KAK0617502.1"/>
    </source>
</evidence>
<feature type="region of interest" description="Disordered" evidence="1">
    <location>
        <begin position="142"/>
        <end position="194"/>
    </location>
</feature>
<proteinExistence type="predicted"/>
<feature type="compositionally biased region" description="Low complexity" evidence="1">
    <location>
        <begin position="142"/>
        <end position="175"/>
    </location>
</feature>
<evidence type="ECO:0000256" key="1">
    <source>
        <dbReference type="SAM" id="MobiDB-lite"/>
    </source>
</evidence>
<dbReference type="Proteomes" id="UP001175000">
    <property type="component" value="Unassembled WGS sequence"/>
</dbReference>
<evidence type="ECO:0000256" key="2">
    <source>
        <dbReference type="SAM" id="Phobius"/>
    </source>
</evidence>
<evidence type="ECO:0000313" key="4">
    <source>
        <dbReference type="Proteomes" id="UP001175000"/>
    </source>
</evidence>
<reference evidence="3" key="1">
    <citation type="submission" date="2023-06" db="EMBL/GenBank/DDBJ databases">
        <title>Genome-scale phylogeny and comparative genomics of the fungal order Sordariales.</title>
        <authorList>
            <consortium name="Lawrence Berkeley National Laboratory"/>
            <person name="Hensen N."/>
            <person name="Bonometti L."/>
            <person name="Westerberg I."/>
            <person name="Brannstrom I.O."/>
            <person name="Guillou S."/>
            <person name="Cros-Aarteil S."/>
            <person name="Calhoun S."/>
            <person name="Haridas S."/>
            <person name="Kuo A."/>
            <person name="Mondo S."/>
            <person name="Pangilinan J."/>
            <person name="Riley R."/>
            <person name="Labutti K."/>
            <person name="Andreopoulos B."/>
            <person name="Lipzen A."/>
            <person name="Chen C."/>
            <person name="Yanf M."/>
            <person name="Daum C."/>
            <person name="Ng V."/>
            <person name="Clum A."/>
            <person name="Steindorff A."/>
            <person name="Ohm R."/>
            <person name="Martin F."/>
            <person name="Silar P."/>
            <person name="Natvig D."/>
            <person name="Lalanne C."/>
            <person name="Gautier V."/>
            <person name="Ament-Velasquez S.L."/>
            <person name="Kruys A."/>
            <person name="Hutchinson M.I."/>
            <person name="Powell A.J."/>
            <person name="Barry K."/>
            <person name="Miller A.N."/>
            <person name="Grigoriev I.V."/>
            <person name="Debuchy R."/>
            <person name="Gladieux P."/>
            <person name="Thoren M.H."/>
            <person name="Johannesson H."/>
        </authorList>
    </citation>
    <scope>NUCLEOTIDE SEQUENCE</scope>
    <source>
        <strain evidence="3">CBS 606.72</strain>
    </source>
</reference>
<feature type="compositionally biased region" description="Polar residues" evidence="1">
    <location>
        <begin position="176"/>
        <end position="192"/>
    </location>
</feature>
<dbReference type="EMBL" id="JAULSU010000005">
    <property type="protein sequence ID" value="KAK0617502.1"/>
    <property type="molecule type" value="Genomic_DNA"/>
</dbReference>
<keyword evidence="2" id="KW-1133">Transmembrane helix</keyword>
<protein>
    <submittedName>
        <fullName evidence="3">Uncharacterized protein</fullName>
    </submittedName>
</protein>
<keyword evidence="2" id="KW-0472">Membrane</keyword>
<sequence length="320" mass="33235">MATKLTLRNWMFTGPGNDFVCPTWTTSFKCNPTAACASDNATGRQYCCEDQQGMCWNQAATCATDGSTFNCTRGTSSWCCMTNTEICTEIAGQINICWAANPRNVLLDITPNALKSAYSSLTAGRPSASSYTFDPQLLMAATTSPSSSSSTSRVTDAAQSSPTTSSPSTAIQTPTNRGDTGAVNSGTTTPSPNDGGGLGAGAIAGIVVGVLLAIAFGAALAWFLMRKKKRQNDDIAGAGPHEVASTHASDQKYMYAGSSPGYAEAHSSTVEEMPTPVHDYNNHSGVLQVAGGFPAAHQHYYAELPADAQGRAGAVASPQT</sequence>
<gene>
    <name evidence="3" type="ORF">B0T14DRAFT_525322</name>
</gene>
<name>A0AA39WLD4_9PEZI</name>
<organism evidence="3 4">
    <name type="scientific">Immersiella caudata</name>
    <dbReference type="NCBI Taxonomy" id="314043"/>
    <lineage>
        <taxon>Eukaryota</taxon>
        <taxon>Fungi</taxon>
        <taxon>Dikarya</taxon>
        <taxon>Ascomycota</taxon>
        <taxon>Pezizomycotina</taxon>
        <taxon>Sordariomycetes</taxon>
        <taxon>Sordariomycetidae</taxon>
        <taxon>Sordariales</taxon>
        <taxon>Lasiosphaeriaceae</taxon>
        <taxon>Immersiella</taxon>
    </lineage>
</organism>